<dbReference type="OrthoDB" id="425534at2759"/>
<dbReference type="InterPro" id="IPR051601">
    <property type="entry name" value="Serine_prot/Carboxylest_S33"/>
</dbReference>
<reference evidence="5 6" key="1">
    <citation type="submission" date="2016-03" db="EMBL/GenBank/DDBJ databases">
        <authorList>
            <person name="Ploux O."/>
        </authorList>
    </citation>
    <scope>NUCLEOTIDE SEQUENCE [LARGE SCALE GENOMIC DNA]</scope>
    <source>
        <strain evidence="5 6">UAMH 11012</strain>
    </source>
</reference>
<sequence>MDFRGSPRKDEKDGLLGQTIDLQTPIKAPQKRRRWLPLPHATILGLVLLFWWSFSSISSLVQIRLRPQTNGRIATENVDFADITPSEKLEWHPCFYNHLCARLTVPMDYNRPLNESSDNPKVHIALLMVLGKHPIWEKHSKSPLLINPGGPGGPGTLAAMVFGPYIQKIVGEDQDVIGFDPRGIGATTPRADCFSYPAPGDPDNEDQDRGFFHRMLWQVQGTEVGLVNSSSDSLAKLDTRARALAKLCQDKDDLHGKDSILRYVSTPAVARDMISIIDAWDEWMETESQSKMHCHEPDGKVEKEAELSEQERHDVEVLDTKGKLVYWGFSYGTLLGATFAAMFPGRVGRVVLDGVVDADHYVSPIWAESVQDTDAIMDSFSTYCHEAKDKCPMYKDDDKPEDIDNRLNGVLERIRETPLTFSNQQSNVPVVIKYSDLKSLLFSTLYSPTAVWTLVASIFNELAEGHDEILQNLVYFPELPLFCGSLLPYWAYPSDAQAAIMCSDKRYPLNETLPNLEKRFKYMANMSSFADVWMGLMVGCDSWGIEAVDPPMRWDDHPAHKQKPINTSFPVLFVSNTLDPVTPLAAGVAMARKFVDAGLIEQHSEGHCSLSAVSKCTINKLREYFLLGKVPSHPSKLEKGEWEKCKADEWPFHPFKGDPFTAESEEARVETERMIAFKQMQLFARRMNFWGPKGLKLNLNLAAEIQEEVARAGLPHFL</sequence>
<evidence type="ECO:0000256" key="3">
    <source>
        <dbReference type="SAM" id="Phobius"/>
    </source>
</evidence>
<feature type="domain" description="Peptidase S33 tripeptidyl aminopeptidase-like C-terminal" evidence="4">
    <location>
        <begin position="529"/>
        <end position="632"/>
    </location>
</feature>
<proteinExistence type="inferred from homology"/>
<protein>
    <recommendedName>
        <fullName evidence="4">Peptidase S33 tripeptidyl aminopeptidase-like C-terminal domain-containing protein</fullName>
    </recommendedName>
</protein>
<dbReference type="GO" id="GO:0016787">
    <property type="term" value="F:hydrolase activity"/>
    <property type="evidence" value="ECO:0007669"/>
    <property type="project" value="UniProtKB-KW"/>
</dbReference>
<evidence type="ECO:0000259" key="4">
    <source>
        <dbReference type="Pfam" id="PF08386"/>
    </source>
</evidence>
<dbReference type="Gene3D" id="3.40.50.1820">
    <property type="entry name" value="alpha/beta hydrolase"/>
    <property type="match status" value="1"/>
</dbReference>
<evidence type="ECO:0000256" key="2">
    <source>
        <dbReference type="ARBA" id="ARBA00022801"/>
    </source>
</evidence>
<dbReference type="InterPro" id="IPR029058">
    <property type="entry name" value="AB_hydrolase_fold"/>
</dbReference>
<comment type="similarity">
    <text evidence="1">Belongs to the peptidase S33 family.</text>
</comment>
<dbReference type="AlphaFoldDB" id="A0A1L7WW10"/>
<keyword evidence="6" id="KW-1185">Reference proteome</keyword>
<keyword evidence="2" id="KW-0378">Hydrolase</keyword>
<keyword evidence="3" id="KW-0812">Transmembrane</keyword>
<keyword evidence="3" id="KW-1133">Transmembrane helix</keyword>
<gene>
    <name evidence="5" type="ORF">PAC_06857</name>
</gene>
<accession>A0A1L7WW10</accession>
<dbReference type="SUPFAM" id="SSF53474">
    <property type="entry name" value="alpha/beta-Hydrolases"/>
    <property type="match status" value="1"/>
</dbReference>
<dbReference type="PANTHER" id="PTHR43248">
    <property type="entry name" value="2-SUCCINYL-6-HYDROXY-2,4-CYCLOHEXADIENE-1-CARBOXYLATE SYNTHASE"/>
    <property type="match status" value="1"/>
</dbReference>
<dbReference type="STRING" id="576137.A0A1L7WW10"/>
<name>A0A1L7WW10_9HELO</name>
<dbReference type="PANTHER" id="PTHR43248:SF25">
    <property type="entry name" value="AB HYDROLASE-1 DOMAIN-CONTAINING PROTEIN-RELATED"/>
    <property type="match status" value="1"/>
</dbReference>
<organism evidence="5 6">
    <name type="scientific">Phialocephala subalpina</name>
    <dbReference type="NCBI Taxonomy" id="576137"/>
    <lineage>
        <taxon>Eukaryota</taxon>
        <taxon>Fungi</taxon>
        <taxon>Dikarya</taxon>
        <taxon>Ascomycota</taxon>
        <taxon>Pezizomycotina</taxon>
        <taxon>Leotiomycetes</taxon>
        <taxon>Helotiales</taxon>
        <taxon>Mollisiaceae</taxon>
        <taxon>Phialocephala</taxon>
        <taxon>Phialocephala fortinii species complex</taxon>
    </lineage>
</organism>
<keyword evidence="3" id="KW-0472">Membrane</keyword>
<dbReference type="Pfam" id="PF08386">
    <property type="entry name" value="Abhydrolase_4"/>
    <property type="match status" value="1"/>
</dbReference>
<feature type="transmembrane region" description="Helical" evidence="3">
    <location>
        <begin position="35"/>
        <end position="54"/>
    </location>
</feature>
<dbReference type="InterPro" id="IPR013595">
    <property type="entry name" value="Pept_S33_TAP-like_C"/>
</dbReference>
<evidence type="ECO:0000313" key="5">
    <source>
        <dbReference type="EMBL" id="CZR56968.1"/>
    </source>
</evidence>
<evidence type="ECO:0000313" key="6">
    <source>
        <dbReference type="Proteomes" id="UP000184330"/>
    </source>
</evidence>
<dbReference type="EMBL" id="FJOG01000009">
    <property type="protein sequence ID" value="CZR56968.1"/>
    <property type="molecule type" value="Genomic_DNA"/>
</dbReference>
<dbReference type="Proteomes" id="UP000184330">
    <property type="component" value="Unassembled WGS sequence"/>
</dbReference>
<evidence type="ECO:0000256" key="1">
    <source>
        <dbReference type="ARBA" id="ARBA00010088"/>
    </source>
</evidence>